<accession>K0T7N2</accession>
<feature type="region of interest" description="Disordered" evidence="1">
    <location>
        <begin position="86"/>
        <end position="195"/>
    </location>
</feature>
<sequence>IPGVLSRLHESKLGKRVDEVWRRRPGRMKVVTPQCLLLALAVLTAPLVEGERQFIRRGGTNEETWREDGSRKLSFLSDFLNLLGGGSSSSSSSGGGGGGSSSSSSTANDAENDNPLSVRLPTRQPTRQPTRRQPTRPPTRTPSKEPTSMPTEKIATPAPSQGPTPAPSPSPSNLPTQTDRLGDDQSNLDGDSPSYWYPTSNACTYSDDYPPFMAQLNSTRFPFLSNTKEVCCANFQCDDEAVSTTAPSKQPSSAPSSSPTNLPTAADTLLSDNDENSDPSYWYPPTEDAPNQTPSPSPGSTSLTPTSREPTTTPSTAATTTQAVQNDPEPVTSSPTARPSKAPVTPSPTSHPSKEPSSEPTAAELIPMKWYFNALIEGQNGDRRCVYGTDYTSSWIAQHPSLYLFDTQASCCGGSDNHAFDCVDYDPTTESPSSRPQTEAPSNHPSRQPSSRPSDSPSKKPTKPTSRPSSNPTCPNSEEKYWFPHQGTKSCTYGSDWPCAFYGTSMLFPAEDVCCDAFPELCDESPPRWYPNFDSYDETMECIYDGSYPDIWNTPSLREAHLFETEENCCDAWTCHAEPPRWYPHFNSYDEATETMECIYDSSYPDVWDTPSLREAHLFETEENCCDTWNCHTETVAPSDEGRWLSNEEGTDCVFMTLPPGMLDADWLFETRDGCCAVSTCPDIVTTTSTEATTTQVSTTTTTEATTAQESPPRWYPHFDSYDETTETMECIYDDLYPDVWNTPSEREAHLFETEENCCEAWDCYPEPPRWYPHFNSYDEATETMECIYDSSYPDVWDTPSLREAHLFETEENCCDTWNCHTETVAPSDEGRWLSNEEGTDCVFMTLPPGMLDADWLFETRDGCCAVSTCPDIVTTTSTEATTTQVSSTTTTQVSSTTTTKATTTQESPPRWYPHFDSYDETMECIYDDLYPDVWNTPSEREAHLFETEENCCDTWNCHTETVAPSDEGRWLPNEEGTDCVFTTLPPGMLDADWVFETRDGCCAVYTCPDIVATTTTIATTTASTTTTSTNEPGLDYPGCFWHFDITQFGKCSNSDLPKEVMDVWYGDPTYMFASAAECCAAKFNADTGCPSGVNDVGCSYATEVTTTVAPENTVTSVEPGSAWPGCKWHMDISDGAYKGCVNSDLFPPAWRDDPGQMFDTAAECCDKWYGGQCNTIEDVGCSYASDGSETGTTSTEPPAPPECMWHQSITLAGKVCTNDQVYPAPWDDNKSMWFFSTSTECCAARNGCDQVVDNCPDPNQTEEPDSAFMSIPGPRTIINFEGGSQAYTDILAESSGWMMSFFGGSTRMTNVVNDNDWGIKQDLVLKVDLAKPSTISLQARIDIGEGYETFALFVDGQQRNTYDQRITDSIGELTWLPVRTSMDAGEHVITLSVMKAASRPEMFPRDYSSEGSGSVWVDDIEIYNTQ</sequence>
<dbReference type="EMBL" id="AGNL01010200">
    <property type="protein sequence ID" value="EJK69341.1"/>
    <property type="molecule type" value="Genomic_DNA"/>
</dbReference>
<feature type="compositionally biased region" description="Low complexity" evidence="1">
    <location>
        <begin position="298"/>
        <end position="323"/>
    </location>
</feature>
<gene>
    <name evidence="2" type="ORF">THAOC_09410</name>
</gene>
<feature type="compositionally biased region" description="Low complexity" evidence="1">
    <location>
        <begin position="888"/>
        <end position="908"/>
    </location>
</feature>
<evidence type="ECO:0000313" key="2">
    <source>
        <dbReference type="EMBL" id="EJK69341.1"/>
    </source>
</evidence>
<feature type="region of interest" description="Disordered" evidence="1">
    <location>
        <begin position="243"/>
        <end position="361"/>
    </location>
</feature>
<feature type="compositionally biased region" description="Pro residues" evidence="1">
    <location>
        <begin position="160"/>
        <end position="172"/>
    </location>
</feature>
<feature type="compositionally biased region" description="Polar residues" evidence="1">
    <location>
        <begin position="173"/>
        <end position="189"/>
    </location>
</feature>
<reference evidence="2 3" key="1">
    <citation type="journal article" date="2012" name="Genome Biol.">
        <title>Genome and low-iron response of an oceanic diatom adapted to chronic iron limitation.</title>
        <authorList>
            <person name="Lommer M."/>
            <person name="Specht M."/>
            <person name="Roy A.S."/>
            <person name="Kraemer L."/>
            <person name="Andreson R."/>
            <person name="Gutowska M.A."/>
            <person name="Wolf J."/>
            <person name="Bergner S.V."/>
            <person name="Schilhabel M.B."/>
            <person name="Klostermeier U.C."/>
            <person name="Beiko R.G."/>
            <person name="Rosenstiel P."/>
            <person name="Hippler M."/>
            <person name="Laroche J."/>
        </authorList>
    </citation>
    <scope>NUCLEOTIDE SEQUENCE [LARGE SCALE GENOMIC DNA]</scope>
    <source>
        <strain evidence="2 3">CCMP1005</strain>
    </source>
</reference>
<feature type="region of interest" description="Disordered" evidence="1">
    <location>
        <begin position="695"/>
        <end position="717"/>
    </location>
</feature>
<feature type="compositionally biased region" description="Gly residues" evidence="1">
    <location>
        <begin position="86"/>
        <end position="100"/>
    </location>
</feature>
<keyword evidence="3" id="KW-1185">Reference proteome</keyword>
<proteinExistence type="predicted"/>
<feature type="region of interest" description="Disordered" evidence="1">
    <location>
        <begin position="426"/>
        <end position="478"/>
    </location>
</feature>
<evidence type="ECO:0000256" key="1">
    <source>
        <dbReference type="SAM" id="MobiDB-lite"/>
    </source>
</evidence>
<feature type="region of interest" description="Disordered" evidence="1">
    <location>
        <begin position="888"/>
        <end position="909"/>
    </location>
</feature>
<feature type="compositionally biased region" description="Low complexity" evidence="1">
    <location>
        <begin position="695"/>
        <end position="711"/>
    </location>
</feature>
<dbReference type="Proteomes" id="UP000266841">
    <property type="component" value="Unassembled WGS sequence"/>
</dbReference>
<dbReference type="OrthoDB" id="57368at2759"/>
<feature type="compositionally biased region" description="Low complexity" evidence="1">
    <location>
        <begin position="463"/>
        <end position="473"/>
    </location>
</feature>
<feature type="compositionally biased region" description="Low complexity" evidence="1">
    <location>
        <begin position="441"/>
        <end position="456"/>
    </location>
</feature>
<feature type="compositionally biased region" description="Polar residues" evidence="1">
    <location>
        <begin position="428"/>
        <end position="440"/>
    </location>
</feature>
<protein>
    <submittedName>
        <fullName evidence="2">Uncharacterized protein</fullName>
    </submittedName>
</protein>
<feature type="compositionally biased region" description="Low complexity" evidence="1">
    <location>
        <begin position="243"/>
        <end position="266"/>
    </location>
</feature>
<name>K0T7N2_THAOC</name>
<feature type="non-terminal residue" evidence="2">
    <location>
        <position position="1"/>
    </location>
</feature>
<organism evidence="2 3">
    <name type="scientific">Thalassiosira oceanica</name>
    <name type="common">Marine diatom</name>
    <dbReference type="NCBI Taxonomy" id="159749"/>
    <lineage>
        <taxon>Eukaryota</taxon>
        <taxon>Sar</taxon>
        <taxon>Stramenopiles</taxon>
        <taxon>Ochrophyta</taxon>
        <taxon>Bacillariophyta</taxon>
        <taxon>Coscinodiscophyceae</taxon>
        <taxon>Thalassiosirophycidae</taxon>
        <taxon>Thalassiosirales</taxon>
        <taxon>Thalassiosiraceae</taxon>
        <taxon>Thalassiosira</taxon>
    </lineage>
</organism>
<comment type="caution">
    <text evidence="2">The sequence shown here is derived from an EMBL/GenBank/DDBJ whole genome shotgun (WGS) entry which is preliminary data.</text>
</comment>
<evidence type="ECO:0000313" key="3">
    <source>
        <dbReference type="Proteomes" id="UP000266841"/>
    </source>
</evidence>